<dbReference type="FunCoup" id="A0A448YLG6">
    <property type="interactions" value="336"/>
</dbReference>
<dbReference type="Pfam" id="PF16201">
    <property type="entry name" value="NopRA1"/>
    <property type="match status" value="1"/>
</dbReference>
<keyword evidence="5" id="KW-1185">Reference proteome</keyword>
<dbReference type="InParanoid" id="A0A448YLG6"/>
<dbReference type="PANTHER" id="PTHR13500:SF0">
    <property type="entry name" value="NUCLEOLAR PRE-RIBOSOMAL-ASSOCIATED PROTEIN 1"/>
    <property type="match status" value="1"/>
</dbReference>
<feature type="domain" description="URB1 N-terminal" evidence="1">
    <location>
        <begin position="3"/>
        <end position="311"/>
    </location>
</feature>
<sequence>MTAVTVTLGRAVSFAIGAPLLIPTVNVLIDELLNNFEVFGKCLSSGKPSLANPILRLMTYILRFNNGEKIDALLESLDSTLKVLPKLAIPSKLELMEPSRCQTDLSVRGNFVRFWITLCSAAAPLARRGLLTANSKVMSNIFKYIAIYDTEDLQKLVLNFLDSAVLMEPTYKKMTKCKIIGDWVISKLVELYSVDQARDQLQALLSKMCTDDINGLVFNDDKVWFSGSSYSSYSSSSSDGAIVSVGNRTFRIYNKLIYTLLTNLKPWADDLQLELVVSVIDYIPELLPAYNYYCFFTNGAHDPKLSSFYMGQSLLLLRLIELPVPKQFIKCLRIRARNNVQSGGSSSGDSDLLLASTVIEAICPSQLTRSALSQGMSSEYPLIVHLNAVLIIATFQKLDKMLKALSYDDSTNYTDLKNELIDILDNQRLPVLGTVIGSLNECSKRTPERKVLLLNNLKVAEYYHRVLGQSGNIQLSNINLGQSDEEFKGIDLAILNCYLQLTADSPEQNKWWNVSKGSKNTLFTSLLRLPYRLESKDSAGSITDGEIADILSNLVRNTLVFNDFRSKDQVVLDSQVYALLLSLREYSASVHNDEEVDKVCKILDESISRCVRAPYKYIDLAGKFSPYLSPFYVALLEQSKFTEGSPKSLFEWIKLSTRYLFLLGEPLDAMKRCLEEYWDSEVTIDFDLTSYEAFIGSSSQPEGLSFSEAVFNLSSSNLEKRLDAMVPMSDVDLVALISRCNTLVHSNSLSLTDIEGLLTSLISKIGNYVIQKFDAIIDTEDVTINSLNLLDPKYWRSLYLDGKDSITDKRLFISSLFNEMFHTLCEESSRFEFDDYRSVVFGLLKDVTFKGAQDVLQSSLWILKDGQISELLVEMKRAEMTESLLQIAATRHISISSAIFMQLLSRPAKQNSHTLSQLAKGVEFAESDVDSLLSRLDESMYPVLIAVVSSHGEFSEKVGQAALTEADKISKTNEGLQFLEFLSTKYLELSDYVFDRAIDQMKAIITSEEISSGQPVDVYLKIIAENPKLMARDDAVKMVSKLLELDSFKNDASLVFSKEFVEVILRYVDSPVVLNPWLYRATLYVTRMFSETAGEIPIQFREFLKSLELIPSKYAIWRVVPKGMLNSQLESILSRRWIQDIDILKYVIWIVMSDAGKVSSVEVNKMLQIFINNEEIMLRRSPTTKKELELRYYSSLLIQRLFSRSPKTLSTVGVQQAILKFHLGSTRPDDKILRDVLAGIERQTESSWINYVSDWEFRDEGYGAADDEEDEGYALRELFFVKSSPTSGANLSVILRKSVVDNTIGNFKESEGDFAVLPEDRSLSEWTTFFENSTMDIGEKLGKKDFLYDSEFLMLSIINNEELFKIKNNEANISLKPLIESNLLQLVVMNLANSKDTVRDISKRILYSVMVNIEGQIKEAERLKEERENGDNEEANSHVGFHPYKERLIMKLFFSNLLNMVEAPEEDGERLAPLIIVFLSHLIRILVNPSHFMYEKVYRFMLGAPTFRAYEIPLFKAVMRLFTRDTHASTDTDNTEDYYRRLIWFLDTLRKSITTSEDLRILRKSGFLDTLLNLTSSPFIHLRVHTLIIEVLLKIAQFPNGADLLIRSSGLMAFLEEKGYTLNESGNCAKLTRDSVSNDLLLVNYQRLAAEAQVSSDCNGSNKRIREWSKGDLERSVKRILTKSESA</sequence>
<dbReference type="Pfam" id="PF11707">
    <property type="entry name" value="Npa1"/>
    <property type="match status" value="1"/>
</dbReference>
<dbReference type="EMBL" id="CAACVR010000012">
    <property type="protein sequence ID" value="VEU21693.1"/>
    <property type="molecule type" value="Genomic_DNA"/>
</dbReference>
<organism evidence="4 5">
    <name type="scientific">Brettanomyces naardenensis</name>
    <name type="common">Yeast</name>
    <dbReference type="NCBI Taxonomy" id="13370"/>
    <lineage>
        <taxon>Eukaryota</taxon>
        <taxon>Fungi</taxon>
        <taxon>Dikarya</taxon>
        <taxon>Ascomycota</taxon>
        <taxon>Saccharomycotina</taxon>
        <taxon>Pichiomycetes</taxon>
        <taxon>Pichiales</taxon>
        <taxon>Pichiaceae</taxon>
        <taxon>Brettanomyces</taxon>
    </lineage>
</organism>
<evidence type="ECO:0000259" key="2">
    <source>
        <dbReference type="Pfam" id="PF16201"/>
    </source>
</evidence>
<evidence type="ECO:0000259" key="3">
    <source>
        <dbReference type="Pfam" id="PF26140"/>
    </source>
</evidence>
<evidence type="ECO:0000259" key="1">
    <source>
        <dbReference type="Pfam" id="PF11707"/>
    </source>
</evidence>
<dbReference type="GO" id="GO:0000463">
    <property type="term" value="P:maturation of LSU-rRNA from tricistronic rRNA transcript (SSU-rRNA, 5.8S rRNA, LSU-rRNA)"/>
    <property type="evidence" value="ECO:0007669"/>
    <property type="project" value="TreeGrafter"/>
</dbReference>
<evidence type="ECO:0000313" key="4">
    <source>
        <dbReference type="EMBL" id="VEU21693.1"/>
    </source>
</evidence>
<dbReference type="STRING" id="13370.A0A448YLG6"/>
<dbReference type="OrthoDB" id="72892at2759"/>
<feature type="domain" description="URB1 C-terminal" evidence="2">
    <location>
        <begin position="1384"/>
        <end position="1613"/>
    </location>
</feature>
<dbReference type="InterPro" id="IPR021714">
    <property type="entry name" value="URB1_N"/>
</dbReference>
<name>A0A448YLG6_BRENA</name>
<evidence type="ECO:0000313" key="5">
    <source>
        <dbReference type="Proteomes" id="UP000290900"/>
    </source>
</evidence>
<dbReference type="InterPro" id="IPR039844">
    <property type="entry name" value="URB1"/>
</dbReference>
<accession>A0A448YLG6</accession>
<dbReference type="InterPro" id="IPR032436">
    <property type="entry name" value="URB1_C"/>
</dbReference>
<protein>
    <submittedName>
        <fullName evidence="4">DEKNAAC102789</fullName>
    </submittedName>
</protein>
<dbReference type="Proteomes" id="UP000290900">
    <property type="component" value="Unassembled WGS sequence"/>
</dbReference>
<dbReference type="GO" id="GO:0005730">
    <property type="term" value="C:nucleolus"/>
    <property type="evidence" value="ECO:0007669"/>
    <property type="project" value="TreeGrafter"/>
</dbReference>
<proteinExistence type="predicted"/>
<dbReference type="Pfam" id="PF26140">
    <property type="entry name" value="HEAT_URB1"/>
    <property type="match status" value="1"/>
</dbReference>
<dbReference type="InterPro" id="IPR059018">
    <property type="entry name" value="HEAT_URB1"/>
</dbReference>
<gene>
    <name evidence="4" type="ORF">BRENAR_LOCUS2426</name>
</gene>
<reference evidence="4 5" key="1">
    <citation type="submission" date="2018-12" db="EMBL/GenBank/DDBJ databases">
        <authorList>
            <person name="Tiukova I."/>
            <person name="Dainat J."/>
        </authorList>
    </citation>
    <scope>NUCLEOTIDE SEQUENCE [LARGE SCALE GENOMIC DNA]</scope>
</reference>
<dbReference type="GO" id="GO:0000466">
    <property type="term" value="P:maturation of 5.8S rRNA from tricistronic rRNA transcript (SSU-rRNA, 5.8S rRNA, LSU-rRNA)"/>
    <property type="evidence" value="ECO:0007669"/>
    <property type="project" value="TreeGrafter"/>
</dbReference>
<dbReference type="PANTHER" id="PTHR13500">
    <property type="entry name" value="NUCLEOLAR PRERIBOSOMAL-ASSOCIATED PROTEIN 1"/>
    <property type="match status" value="1"/>
</dbReference>
<feature type="domain" description="URB1 central HEAT repeat" evidence="3">
    <location>
        <begin position="508"/>
        <end position="681"/>
    </location>
</feature>